<dbReference type="InParanoid" id="K3YF95"/>
<feature type="region of interest" description="Disordered" evidence="1">
    <location>
        <begin position="1"/>
        <end position="36"/>
    </location>
</feature>
<protein>
    <submittedName>
        <fullName evidence="2">Uncharacterized protein</fullName>
    </submittedName>
</protein>
<dbReference type="Gramene" id="KQK98901">
    <property type="protein sequence ID" value="KQK98901"/>
    <property type="gene ID" value="SETIT_012912mg"/>
</dbReference>
<evidence type="ECO:0000313" key="2">
    <source>
        <dbReference type="EnsemblPlants" id="KQK98901"/>
    </source>
</evidence>
<dbReference type="EnsemblPlants" id="KQK98901">
    <property type="protein sequence ID" value="KQK98901"/>
    <property type="gene ID" value="SETIT_012912mg"/>
</dbReference>
<dbReference type="Proteomes" id="UP000004995">
    <property type="component" value="Unassembled WGS sequence"/>
</dbReference>
<accession>K3YF95</accession>
<dbReference type="HOGENOM" id="CLU_3360613_0_0_1"/>
<evidence type="ECO:0000256" key="1">
    <source>
        <dbReference type="SAM" id="MobiDB-lite"/>
    </source>
</evidence>
<organism evidence="2 3">
    <name type="scientific">Setaria italica</name>
    <name type="common">Foxtail millet</name>
    <name type="synonym">Panicum italicum</name>
    <dbReference type="NCBI Taxonomy" id="4555"/>
    <lineage>
        <taxon>Eukaryota</taxon>
        <taxon>Viridiplantae</taxon>
        <taxon>Streptophyta</taxon>
        <taxon>Embryophyta</taxon>
        <taxon>Tracheophyta</taxon>
        <taxon>Spermatophyta</taxon>
        <taxon>Magnoliopsida</taxon>
        <taxon>Liliopsida</taxon>
        <taxon>Poales</taxon>
        <taxon>Poaceae</taxon>
        <taxon>PACMAD clade</taxon>
        <taxon>Panicoideae</taxon>
        <taxon>Panicodae</taxon>
        <taxon>Paniceae</taxon>
        <taxon>Cenchrinae</taxon>
        <taxon>Setaria</taxon>
    </lineage>
</organism>
<reference evidence="2" key="2">
    <citation type="submission" date="2018-08" db="UniProtKB">
        <authorList>
            <consortium name="EnsemblPlants"/>
        </authorList>
    </citation>
    <scope>IDENTIFICATION</scope>
    <source>
        <strain evidence="2">Yugu1</strain>
    </source>
</reference>
<dbReference type="AlphaFoldDB" id="K3YF95"/>
<proteinExistence type="predicted"/>
<dbReference type="EMBL" id="AGNK02004508">
    <property type="status" value="NOT_ANNOTATED_CDS"/>
    <property type="molecule type" value="Genomic_DNA"/>
</dbReference>
<name>K3YF95_SETIT</name>
<feature type="compositionally biased region" description="Low complexity" evidence="1">
    <location>
        <begin position="1"/>
        <end position="16"/>
    </location>
</feature>
<sequence>MAQLGRGVQQQGASASGAGGAGHRAEAVGEQQRGVR</sequence>
<evidence type="ECO:0000313" key="3">
    <source>
        <dbReference type="Proteomes" id="UP000004995"/>
    </source>
</evidence>
<keyword evidence="3" id="KW-1185">Reference proteome</keyword>
<reference evidence="3" key="1">
    <citation type="journal article" date="2012" name="Nat. Biotechnol.">
        <title>Reference genome sequence of the model plant Setaria.</title>
        <authorList>
            <person name="Bennetzen J.L."/>
            <person name="Schmutz J."/>
            <person name="Wang H."/>
            <person name="Percifield R."/>
            <person name="Hawkins J."/>
            <person name="Pontaroli A.C."/>
            <person name="Estep M."/>
            <person name="Feng L."/>
            <person name="Vaughn J.N."/>
            <person name="Grimwood J."/>
            <person name="Jenkins J."/>
            <person name="Barry K."/>
            <person name="Lindquist E."/>
            <person name="Hellsten U."/>
            <person name="Deshpande S."/>
            <person name="Wang X."/>
            <person name="Wu X."/>
            <person name="Mitros T."/>
            <person name="Triplett J."/>
            <person name="Yang X."/>
            <person name="Ye C.Y."/>
            <person name="Mauro-Herrera M."/>
            <person name="Wang L."/>
            <person name="Li P."/>
            <person name="Sharma M."/>
            <person name="Sharma R."/>
            <person name="Ronald P.C."/>
            <person name="Panaud O."/>
            <person name="Kellogg E.A."/>
            <person name="Brutnell T.P."/>
            <person name="Doust A.N."/>
            <person name="Tuskan G.A."/>
            <person name="Rokhsar D."/>
            <person name="Devos K.M."/>
        </authorList>
    </citation>
    <scope>NUCLEOTIDE SEQUENCE [LARGE SCALE GENOMIC DNA]</scope>
    <source>
        <strain evidence="3">cv. Yugu1</strain>
    </source>
</reference>